<protein>
    <recommendedName>
        <fullName evidence="3">NB-ARC domain-containing protein</fullName>
    </recommendedName>
</protein>
<evidence type="ECO:0000313" key="5">
    <source>
        <dbReference type="Proteomes" id="UP000006729"/>
    </source>
</evidence>
<dbReference type="Gramene" id="Potri.001G261500.1.v4.1">
    <property type="protein sequence ID" value="Potri.001G261500.1.v4.1"/>
    <property type="gene ID" value="Potri.001G261500.v4.1"/>
</dbReference>
<dbReference type="ExpressionAtlas" id="A0A2K2C3X6">
    <property type="expression patterns" value="differential"/>
</dbReference>
<feature type="compositionally biased region" description="Basic and acidic residues" evidence="2">
    <location>
        <begin position="47"/>
        <end position="64"/>
    </location>
</feature>
<evidence type="ECO:0000256" key="1">
    <source>
        <dbReference type="ARBA" id="ARBA00022821"/>
    </source>
</evidence>
<organism evidence="4 5">
    <name type="scientific">Populus trichocarpa</name>
    <name type="common">Western balsam poplar</name>
    <name type="synonym">Populus balsamifera subsp. trichocarpa</name>
    <dbReference type="NCBI Taxonomy" id="3694"/>
    <lineage>
        <taxon>Eukaryota</taxon>
        <taxon>Viridiplantae</taxon>
        <taxon>Streptophyta</taxon>
        <taxon>Embryophyta</taxon>
        <taxon>Tracheophyta</taxon>
        <taxon>Spermatophyta</taxon>
        <taxon>Magnoliopsida</taxon>
        <taxon>eudicotyledons</taxon>
        <taxon>Gunneridae</taxon>
        <taxon>Pentapetalae</taxon>
        <taxon>rosids</taxon>
        <taxon>fabids</taxon>
        <taxon>Malpighiales</taxon>
        <taxon>Salicaceae</taxon>
        <taxon>Saliceae</taxon>
        <taxon>Populus</taxon>
    </lineage>
</organism>
<accession>A0A2K2C3X6</accession>
<evidence type="ECO:0000313" key="4">
    <source>
        <dbReference type="EMBL" id="PNT56730.1"/>
    </source>
</evidence>
<dbReference type="InterPro" id="IPR002182">
    <property type="entry name" value="NB-ARC"/>
</dbReference>
<dbReference type="InterPro" id="IPR042197">
    <property type="entry name" value="Apaf_helical"/>
</dbReference>
<dbReference type="OrthoDB" id="823722at2759"/>
<dbReference type="InParanoid" id="A0A2K2C3X6"/>
<evidence type="ECO:0000259" key="3">
    <source>
        <dbReference type="Pfam" id="PF00931"/>
    </source>
</evidence>
<feature type="compositionally biased region" description="Polar residues" evidence="2">
    <location>
        <begin position="1"/>
        <end position="15"/>
    </location>
</feature>
<gene>
    <name evidence="4" type="ORF">POPTR_001G261500</name>
</gene>
<evidence type="ECO:0000256" key="2">
    <source>
        <dbReference type="SAM" id="MobiDB-lite"/>
    </source>
</evidence>
<keyword evidence="5" id="KW-1185">Reference proteome</keyword>
<dbReference type="PRINTS" id="PR00364">
    <property type="entry name" value="DISEASERSIST"/>
</dbReference>
<sequence>MHKRNNSQFKASQESMTEEPQAAGTSLVGKLICCCLLNPSPVMDTRNEEISSRSRDVENRACGERHHRSAGKRTPTTSLLDRSKVYGRKKDKEFILELLLEREVASNGRVCVVAIGGEEGVGKTTLAQLVYNDSTVANAFDLRAWVFDSEDFDVRSITGTILQEVTKDQACKLSGDLNFLQVKLRERLSGKRSLIVLDDACNVGYDQWDLLRQPFAGSEVKIVVTTRNNSVPRIMAAISTRHLEVLSDDDCLSVFLDHAPPELKFVDADPKQQAIVAKIASKCKGLPQAAKYLGGRLRSAHCTQWEKIYISNCEIYI</sequence>
<dbReference type="GO" id="GO:0043531">
    <property type="term" value="F:ADP binding"/>
    <property type="evidence" value="ECO:0007669"/>
    <property type="project" value="InterPro"/>
</dbReference>
<dbReference type="Proteomes" id="UP000006729">
    <property type="component" value="Chromosome 1"/>
</dbReference>
<dbReference type="InterPro" id="IPR027417">
    <property type="entry name" value="P-loop_NTPase"/>
</dbReference>
<name>A0A2K2C3X6_POPTR</name>
<dbReference type="Pfam" id="PF00931">
    <property type="entry name" value="NB-ARC"/>
    <property type="match status" value="1"/>
</dbReference>
<dbReference type="SUPFAM" id="SSF52540">
    <property type="entry name" value="P-loop containing nucleoside triphosphate hydrolases"/>
    <property type="match status" value="1"/>
</dbReference>
<dbReference type="PANTHER" id="PTHR36766:SF51">
    <property type="entry name" value="DISEASE RESISTANCE RPP13-LIKE PROTEIN 1"/>
    <property type="match status" value="1"/>
</dbReference>
<dbReference type="Gene3D" id="1.10.8.430">
    <property type="entry name" value="Helical domain of apoptotic protease-activating factors"/>
    <property type="match status" value="1"/>
</dbReference>
<feature type="region of interest" description="Disordered" evidence="2">
    <location>
        <begin position="1"/>
        <end position="21"/>
    </location>
</feature>
<feature type="domain" description="NB-ARC" evidence="3">
    <location>
        <begin position="90"/>
        <end position="256"/>
    </location>
</feature>
<dbReference type="GO" id="GO:0006952">
    <property type="term" value="P:defense response"/>
    <property type="evidence" value="ECO:0007669"/>
    <property type="project" value="UniProtKB-KW"/>
</dbReference>
<dbReference type="STRING" id="3694.A0A2K2C3X6"/>
<proteinExistence type="predicted"/>
<dbReference type="Gene3D" id="3.40.50.300">
    <property type="entry name" value="P-loop containing nucleotide triphosphate hydrolases"/>
    <property type="match status" value="1"/>
</dbReference>
<dbReference type="SMR" id="A0A2K2C3X6"/>
<keyword evidence="1" id="KW-0611">Plant defense</keyword>
<dbReference type="OMA" id="CDEENTI"/>
<dbReference type="PANTHER" id="PTHR36766">
    <property type="entry name" value="PLANT BROAD-SPECTRUM MILDEW RESISTANCE PROTEIN RPW8"/>
    <property type="match status" value="1"/>
</dbReference>
<dbReference type="EMBL" id="CM009290">
    <property type="protein sequence ID" value="PNT56730.1"/>
    <property type="molecule type" value="Genomic_DNA"/>
</dbReference>
<feature type="region of interest" description="Disordered" evidence="2">
    <location>
        <begin position="47"/>
        <end position="76"/>
    </location>
</feature>
<reference evidence="4 5" key="1">
    <citation type="journal article" date="2006" name="Science">
        <title>The genome of black cottonwood, Populus trichocarpa (Torr. &amp; Gray).</title>
        <authorList>
            <person name="Tuskan G.A."/>
            <person name="Difazio S."/>
            <person name="Jansson S."/>
            <person name="Bohlmann J."/>
            <person name="Grigoriev I."/>
            <person name="Hellsten U."/>
            <person name="Putnam N."/>
            <person name="Ralph S."/>
            <person name="Rombauts S."/>
            <person name="Salamov A."/>
            <person name="Schein J."/>
            <person name="Sterck L."/>
            <person name="Aerts A."/>
            <person name="Bhalerao R.R."/>
            <person name="Bhalerao R.P."/>
            <person name="Blaudez D."/>
            <person name="Boerjan W."/>
            <person name="Brun A."/>
            <person name="Brunner A."/>
            <person name="Busov V."/>
            <person name="Campbell M."/>
            <person name="Carlson J."/>
            <person name="Chalot M."/>
            <person name="Chapman J."/>
            <person name="Chen G.L."/>
            <person name="Cooper D."/>
            <person name="Coutinho P.M."/>
            <person name="Couturier J."/>
            <person name="Covert S."/>
            <person name="Cronk Q."/>
            <person name="Cunningham R."/>
            <person name="Davis J."/>
            <person name="Degroeve S."/>
            <person name="Dejardin A."/>
            <person name="Depamphilis C."/>
            <person name="Detter J."/>
            <person name="Dirks B."/>
            <person name="Dubchak I."/>
            <person name="Duplessis S."/>
            <person name="Ehlting J."/>
            <person name="Ellis B."/>
            <person name="Gendler K."/>
            <person name="Goodstein D."/>
            <person name="Gribskov M."/>
            <person name="Grimwood J."/>
            <person name="Groover A."/>
            <person name="Gunter L."/>
            <person name="Hamberger B."/>
            <person name="Heinze B."/>
            <person name="Helariutta Y."/>
            <person name="Henrissat B."/>
            <person name="Holligan D."/>
            <person name="Holt R."/>
            <person name="Huang W."/>
            <person name="Islam-Faridi N."/>
            <person name="Jones S."/>
            <person name="Jones-Rhoades M."/>
            <person name="Jorgensen R."/>
            <person name="Joshi C."/>
            <person name="Kangasjarvi J."/>
            <person name="Karlsson J."/>
            <person name="Kelleher C."/>
            <person name="Kirkpatrick R."/>
            <person name="Kirst M."/>
            <person name="Kohler A."/>
            <person name="Kalluri U."/>
            <person name="Larimer F."/>
            <person name="Leebens-Mack J."/>
            <person name="Leple J.C."/>
            <person name="Locascio P."/>
            <person name="Lou Y."/>
            <person name="Lucas S."/>
            <person name="Martin F."/>
            <person name="Montanini B."/>
            <person name="Napoli C."/>
            <person name="Nelson D.R."/>
            <person name="Nelson C."/>
            <person name="Nieminen K."/>
            <person name="Nilsson O."/>
            <person name="Pereda V."/>
            <person name="Peter G."/>
            <person name="Philippe R."/>
            <person name="Pilate G."/>
            <person name="Poliakov A."/>
            <person name="Razumovskaya J."/>
            <person name="Richardson P."/>
            <person name="Rinaldi C."/>
            <person name="Ritland K."/>
            <person name="Rouze P."/>
            <person name="Ryaboy D."/>
            <person name="Schmutz J."/>
            <person name="Schrader J."/>
            <person name="Segerman B."/>
            <person name="Shin H."/>
            <person name="Siddiqui A."/>
            <person name="Sterky F."/>
            <person name="Terry A."/>
            <person name="Tsai C.J."/>
            <person name="Uberbacher E."/>
            <person name="Unneberg P."/>
            <person name="Vahala J."/>
            <person name="Wall K."/>
            <person name="Wessler S."/>
            <person name="Yang G."/>
            <person name="Yin T."/>
            <person name="Douglas C."/>
            <person name="Marra M."/>
            <person name="Sandberg G."/>
            <person name="Van de Peer Y."/>
            <person name="Rokhsar D."/>
        </authorList>
    </citation>
    <scope>NUCLEOTIDE SEQUENCE [LARGE SCALE GENOMIC DNA]</scope>
    <source>
        <strain evidence="5">cv. Nisqually</strain>
    </source>
</reference>
<dbReference type="AlphaFoldDB" id="A0A2K2C3X6"/>